<evidence type="ECO:0000256" key="6">
    <source>
        <dbReference type="SAM" id="MobiDB-lite"/>
    </source>
</evidence>
<evidence type="ECO:0000313" key="13">
    <source>
        <dbReference type="EMBL" id="CAB4965649.1"/>
    </source>
</evidence>
<dbReference type="EMBL" id="CAFBNU010000008">
    <property type="protein sequence ID" value="CAB4965649.1"/>
    <property type="molecule type" value="Genomic_DNA"/>
</dbReference>
<evidence type="ECO:0000256" key="5">
    <source>
        <dbReference type="ARBA" id="ARBA00022840"/>
    </source>
</evidence>
<dbReference type="InterPro" id="IPR011009">
    <property type="entry name" value="Kinase-like_dom_sf"/>
</dbReference>
<dbReference type="InterPro" id="IPR000719">
    <property type="entry name" value="Prot_kinase_dom"/>
</dbReference>
<keyword evidence="1" id="KW-0723">Serine/threonine-protein kinase</keyword>
<dbReference type="PANTHER" id="PTHR43289">
    <property type="entry name" value="MITOGEN-ACTIVATED PROTEIN KINASE KINASE KINASE 20-RELATED"/>
    <property type="match status" value="1"/>
</dbReference>
<dbReference type="SUPFAM" id="SSF54184">
    <property type="entry name" value="Penicillin-binding protein 2x (pbp-2x), c-terminal domain"/>
    <property type="match status" value="1"/>
</dbReference>
<dbReference type="CDD" id="cd06577">
    <property type="entry name" value="PASTA_pknB"/>
    <property type="match status" value="3"/>
</dbReference>
<dbReference type="Gene3D" id="1.10.510.10">
    <property type="entry name" value="Transferase(Phosphotransferase) domain 1"/>
    <property type="match status" value="1"/>
</dbReference>
<dbReference type="PANTHER" id="PTHR43289:SF34">
    <property type="entry name" value="SERINE_THREONINE-PROTEIN KINASE YBDM-RELATED"/>
    <property type="match status" value="1"/>
</dbReference>
<accession>A0A6J7LIA4</accession>
<dbReference type="Pfam" id="PF03793">
    <property type="entry name" value="PASTA"/>
    <property type="match status" value="4"/>
</dbReference>
<dbReference type="EMBL" id="CAEZYD010000009">
    <property type="protein sequence ID" value="CAB4710748.1"/>
    <property type="molecule type" value="Genomic_DNA"/>
</dbReference>
<keyword evidence="4" id="KW-0418">Kinase</keyword>
<name>A0A6J7LIA4_9ZZZZ</name>
<dbReference type="SMART" id="SM00740">
    <property type="entry name" value="PASTA"/>
    <property type="match status" value="4"/>
</dbReference>
<dbReference type="SMART" id="SM00220">
    <property type="entry name" value="S_TKc"/>
    <property type="match status" value="1"/>
</dbReference>
<feature type="domain" description="PASTA" evidence="8">
    <location>
        <begin position="514"/>
        <end position="580"/>
    </location>
</feature>
<evidence type="ECO:0000313" key="14">
    <source>
        <dbReference type="EMBL" id="CAB5025955.1"/>
    </source>
</evidence>
<feature type="domain" description="PASTA" evidence="8">
    <location>
        <begin position="377"/>
        <end position="445"/>
    </location>
</feature>
<dbReference type="FunFam" id="1.10.510.10:FF:000021">
    <property type="entry name" value="Serine/threonine protein kinase"/>
    <property type="match status" value="1"/>
</dbReference>
<evidence type="ECO:0000259" key="8">
    <source>
        <dbReference type="PROSITE" id="PS51178"/>
    </source>
</evidence>
<dbReference type="EMBL" id="CAEZXD010000014">
    <property type="protein sequence ID" value="CAB4675532.1"/>
    <property type="molecule type" value="Genomic_DNA"/>
</dbReference>
<dbReference type="SUPFAM" id="SSF56112">
    <property type="entry name" value="Protein kinase-like (PK-like)"/>
    <property type="match status" value="1"/>
</dbReference>
<dbReference type="EMBL" id="CAFBPT010000003">
    <property type="protein sequence ID" value="CAB5025955.1"/>
    <property type="molecule type" value="Genomic_DNA"/>
</dbReference>
<feature type="region of interest" description="Disordered" evidence="6">
    <location>
        <begin position="330"/>
        <end position="349"/>
    </location>
</feature>
<dbReference type="NCBIfam" id="NF033483">
    <property type="entry name" value="PknB_PASTA_kin"/>
    <property type="match status" value="1"/>
</dbReference>
<dbReference type="Gene3D" id="3.30.200.20">
    <property type="entry name" value="Phosphorylase Kinase, domain 1"/>
    <property type="match status" value="1"/>
</dbReference>
<dbReference type="PROSITE" id="PS50011">
    <property type="entry name" value="PROTEIN_KINASE_DOM"/>
    <property type="match status" value="1"/>
</dbReference>
<dbReference type="AlphaFoldDB" id="A0A6J7LIA4"/>
<keyword evidence="3" id="KW-0547">Nucleotide-binding</keyword>
<dbReference type="FunFam" id="3.30.200.20:FF:000035">
    <property type="entry name" value="Serine/threonine protein kinase Stk1"/>
    <property type="match status" value="1"/>
</dbReference>
<dbReference type="InterPro" id="IPR008271">
    <property type="entry name" value="Ser/Thr_kinase_AS"/>
</dbReference>
<evidence type="ECO:0000256" key="4">
    <source>
        <dbReference type="ARBA" id="ARBA00022777"/>
    </source>
</evidence>
<dbReference type="GO" id="GO:0004674">
    <property type="term" value="F:protein serine/threonine kinase activity"/>
    <property type="evidence" value="ECO:0007669"/>
    <property type="project" value="UniProtKB-KW"/>
</dbReference>
<evidence type="ECO:0000313" key="11">
    <source>
        <dbReference type="EMBL" id="CAB4822601.1"/>
    </source>
</evidence>
<reference evidence="13" key="1">
    <citation type="submission" date="2020-05" db="EMBL/GenBank/DDBJ databases">
        <authorList>
            <person name="Chiriac C."/>
            <person name="Salcher M."/>
            <person name="Ghai R."/>
            <person name="Kavagutti S V."/>
        </authorList>
    </citation>
    <scope>NUCLEOTIDE SEQUENCE</scope>
</reference>
<dbReference type="CDD" id="cd14014">
    <property type="entry name" value="STKc_PknB_like"/>
    <property type="match status" value="1"/>
</dbReference>
<dbReference type="GO" id="GO:0005524">
    <property type="term" value="F:ATP binding"/>
    <property type="evidence" value="ECO:0007669"/>
    <property type="project" value="UniProtKB-KW"/>
</dbReference>
<dbReference type="InterPro" id="IPR005543">
    <property type="entry name" value="PASTA_dom"/>
</dbReference>
<evidence type="ECO:0000256" key="2">
    <source>
        <dbReference type="ARBA" id="ARBA00022679"/>
    </source>
</evidence>
<keyword evidence="2" id="KW-0808">Transferase</keyword>
<evidence type="ECO:0000313" key="10">
    <source>
        <dbReference type="EMBL" id="CAB4710748.1"/>
    </source>
</evidence>
<feature type="compositionally biased region" description="Basic residues" evidence="6">
    <location>
        <begin position="334"/>
        <end position="349"/>
    </location>
</feature>
<proteinExistence type="predicted"/>
<dbReference type="PROSITE" id="PS00108">
    <property type="entry name" value="PROTEIN_KINASE_ST"/>
    <property type="match status" value="1"/>
</dbReference>
<gene>
    <name evidence="9" type="ORF">UFOPK2343_00685</name>
    <name evidence="10" type="ORF">UFOPK2652_00780</name>
    <name evidence="11" type="ORF">UFOPK3128_00907</name>
    <name evidence="12" type="ORF">UFOPK3511_00791</name>
    <name evidence="13" type="ORF">UFOPK3880_00864</name>
    <name evidence="14" type="ORF">UFOPK4146_00549</name>
</gene>
<evidence type="ECO:0000256" key="3">
    <source>
        <dbReference type="ARBA" id="ARBA00022741"/>
    </source>
</evidence>
<feature type="domain" description="PASTA" evidence="8">
    <location>
        <begin position="446"/>
        <end position="513"/>
    </location>
</feature>
<sequence length="642" mass="69194">MSDLTGEIIDDRYQLKRVVASGGMATIYYALDLRLDRPVAVKIMHPHLANDEDFVARFIREAKAAAALAHPNIVAIQDQGWNEGGVPAVFIVMEYIEGFTLRDVIVDQGALGVTESLRYFAPIISAMAAAHKNGILHRDIKPENVLISKDGRVKIADFGLAKGAEIGSTLTVESSVILGSVSYLSPEQVQRGVSDMRSDVYALGIVLFEMLTGKKPFDGESPIQIAYMHVNENIPAPSTLNPSVPPELDEITLKATANNADKRYKDAGAMQEQILALLSKLDPKRRQMSLELDIPIPKARTEKKKRSKLEILKSVTTQIDLKRGNVMRENTNSARKKSATNQVQRKRKVSSRVKRNRAIALFIVFVIVAGSWYTISGPGNKIVVPSLAGITQKQASETVAKLGLTTDVTQKVFSEDVPMGKVITSDPAGGGRIAIAGTVHLIISKGKERIQVPDLAGLTIEDATAAIQKANLKVGRVTEKFSALYEAGLLIDGSPASGSDVRKESTVDFVISKGTEQIDLTNYQGKTSDEALNELTSSGLVVSSKYEYSETVPIGTVISQTPSDVSTVGMGEKILLTISKGPSKIFVPNVYSLSKMAAAKILEDLGFNVNFKYIGKKKSVTNISPKSGTAVAPGSTVTITLG</sequence>
<protein>
    <submittedName>
        <fullName evidence="13">Unannotated protein</fullName>
    </submittedName>
</protein>
<evidence type="ECO:0000313" key="9">
    <source>
        <dbReference type="EMBL" id="CAB4675532.1"/>
    </source>
</evidence>
<dbReference type="PROSITE" id="PS51178">
    <property type="entry name" value="PASTA"/>
    <property type="match status" value="4"/>
</dbReference>
<dbReference type="Pfam" id="PF00069">
    <property type="entry name" value="Pkinase"/>
    <property type="match status" value="1"/>
</dbReference>
<dbReference type="Gene3D" id="3.30.10.20">
    <property type="match status" value="4"/>
</dbReference>
<keyword evidence="5" id="KW-0067">ATP-binding</keyword>
<evidence type="ECO:0000256" key="1">
    <source>
        <dbReference type="ARBA" id="ARBA00022527"/>
    </source>
</evidence>
<evidence type="ECO:0000313" key="12">
    <source>
        <dbReference type="EMBL" id="CAB4896649.1"/>
    </source>
</evidence>
<organism evidence="13">
    <name type="scientific">freshwater metagenome</name>
    <dbReference type="NCBI Taxonomy" id="449393"/>
    <lineage>
        <taxon>unclassified sequences</taxon>
        <taxon>metagenomes</taxon>
        <taxon>ecological metagenomes</taxon>
    </lineage>
</organism>
<feature type="domain" description="PASTA" evidence="8">
    <location>
        <begin position="581"/>
        <end position="642"/>
    </location>
</feature>
<feature type="domain" description="Protein kinase" evidence="7">
    <location>
        <begin position="13"/>
        <end position="275"/>
    </location>
</feature>
<evidence type="ECO:0000259" key="7">
    <source>
        <dbReference type="PROSITE" id="PS50011"/>
    </source>
</evidence>
<dbReference type="EMBL" id="CAFAAZ010000007">
    <property type="protein sequence ID" value="CAB4822601.1"/>
    <property type="molecule type" value="Genomic_DNA"/>
</dbReference>
<dbReference type="EMBL" id="CAFBMA010000006">
    <property type="protein sequence ID" value="CAB4896649.1"/>
    <property type="molecule type" value="Genomic_DNA"/>
</dbReference>